<feature type="transmembrane region" description="Helical" evidence="2">
    <location>
        <begin position="27"/>
        <end position="49"/>
    </location>
</feature>
<keyword evidence="2" id="KW-0472">Membrane</keyword>
<evidence type="ECO:0000313" key="3">
    <source>
        <dbReference type="EMBL" id="TRM69882.1"/>
    </source>
</evidence>
<name>A0A550CYK9_9AGAR</name>
<feature type="transmembrane region" description="Helical" evidence="2">
    <location>
        <begin position="94"/>
        <end position="115"/>
    </location>
</feature>
<keyword evidence="4" id="KW-1185">Reference proteome</keyword>
<feature type="region of interest" description="Disordered" evidence="1">
    <location>
        <begin position="383"/>
        <end position="482"/>
    </location>
</feature>
<feature type="compositionally biased region" description="Polar residues" evidence="1">
    <location>
        <begin position="270"/>
        <end position="290"/>
    </location>
</feature>
<sequence length="578" mass="62627">MSGASSFREPERQAGGMCCCVPARPGVLGTTFLGMFLSGVFAGILWIEVANAQYFVASTKAALIVCGLLALGTFLVYLLGLIGAVCRKFDVLRVYAYATYAALLLQTAFFPWLVYEVATGTDMAFHGIPLLRVCRQDIEVSQQADCGRVLRESQSAIYALVGLVWFVEVEAAIVVARYLLLLNKERRREVNHLPIIYTSERSVSHVDVVPRIEPKQPPMIVAEREFDPYAEVGHSTIPQSAYAPGFTPEPISHIPRYAPLATDDAADQDLPTSGAPSQANELTSSASNRIQPAGPAPDSDVDAYPDAARTALFHAPARNSEHVPPPLPVSGHKGQTSPTLLERRSPRPLPPLPPPEFPQPSASQMSSVAGAVRPLTVPSYSYAASDPSQPPLGSSYPPAGFPHPLASIPHPPPSSYPHPPPHYSAQLAQYASLLSPLAPSPSEDGRRSGYAWDSQTPSSEARTQSDSASSTETRCSGYGGGLLTHEQIFAEEKQRILREEEQRRAWEEYVSGQQRGAENVQQGMDETGEEARESPASASPQLTVRVRETPAPRPLSIVHEERSEDAMSARYYGPRCPP</sequence>
<evidence type="ECO:0000313" key="4">
    <source>
        <dbReference type="Proteomes" id="UP000320762"/>
    </source>
</evidence>
<dbReference type="Proteomes" id="UP000320762">
    <property type="component" value="Unassembled WGS sequence"/>
</dbReference>
<accession>A0A550CYK9</accession>
<feature type="compositionally biased region" description="Pro residues" evidence="1">
    <location>
        <begin position="409"/>
        <end position="422"/>
    </location>
</feature>
<dbReference type="STRING" id="97359.A0A550CYK9"/>
<evidence type="ECO:0000256" key="1">
    <source>
        <dbReference type="SAM" id="MobiDB-lite"/>
    </source>
</evidence>
<feature type="compositionally biased region" description="Basic and acidic residues" evidence="1">
    <location>
        <begin position="558"/>
        <end position="567"/>
    </location>
</feature>
<reference evidence="3 4" key="1">
    <citation type="journal article" date="2019" name="New Phytol.">
        <title>Comparative genomics reveals unique wood-decay strategies and fruiting body development in the Schizophyllaceae.</title>
        <authorList>
            <person name="Almasi E."/>
            <person name="Sahu N."/>
            <person name="Krizsan K."/>
            <person name="Balint B."/>
            <person name="Kovacs G.M."/>
            <person name="Kiss B."/>
            <person name="Cseklye J."/>
            <person name="Drula E."/>
            <person name="Henrissat B."/>
            <person name="Nagy I."/>
            <person name="Chovatia M."/>
            <person name="Adam C."/>
            <person name="LaButti K."/>
            <person name="Lipzen A."/>
            <person name="Riley R."/>
            <person name="Grigoriev I.V."/>
            <person name="Nagy L.G."/>
        </authorList>
    </citation>
    <scope>NUCLEOTIDE SEQUENCE [LARGE SCALE GENOMIC DNA]</scope>
    <source>
        <strain evidence="3 4">NL-1724</strain>
    </source>
</reference>
<evidence type="ECO:0000256" key="2">
    <source>
        <dbReference type="SAM" id="Phobius"/>
    </source>
</evidence>
<feature type="region of interest" description="Disordered" evidence="1">
    <location>
        <begin position="264"/>
        <end position="303"/>
    </location>
</feature>
<keyword evidence="2" id="KW-1133">Transmembrane helix</keyword>
<keyword evidence="2" id="KW-0812">Transmembrane</keyword>
<organism evidence="3 4">
    <name type="scientific">Schizophyllum amplum</name>
    <dbReference type="NCBI Taxonomy" id="97359"/>
    <lineage>
        <taxon>Eukaryota</taxon>
        <taxon>Fungi</taxon>
        <taxon>Dikarya</taxon>
        <taxon>Basidiomycota</taxon>
        <taxon>Agaricomycotina</taxon>
        <taxon>Agaricomycetes</taxon>
        <taxon>Agaricomycetidae</taxon>
        <taxon>Agaricales</taxon>
        <taxon>Schizophyllaceae</taxon>
        <taxon>Schizophyllum</taxon>
    </lineage>
</organism>
<feature type="region of interest" description="Disordered" evidence="1">
    <location>
        <begin position="316"/>
        <end position="367"/>
    </location>
</feature>
<feature type="compositionally biased region" description="Polar residues" evidence="1">
    <location>
        <begin position="511"/>
        <end position="524"/>
    </location>
</feature>
<dbReference type="AlphaFoldDB" id="A0A550CYK9"/>
<dbReference type="EMBL" id="VDMD01000001">
    <property type="protein sequence ID" value="TRM69882.1"/>
    <property type="molecule type" value="Genomic_DNA"/>
</dbReference>
<feature type="compositionally biased region" description="Polar residues" evidence="1">
    <location>
        <begin position="453"/>
        <end position="474"/>
    </location>
</feature>
<gene>
    <name evidence="3" type="ORF">BD626DRAFT_475639</name>
</gene>
<feature type="transmembrane region" description="Helical" evidence="2">
    <location>
        <begin position="157"/>
        <end position="180"/>
    </location>
</feature>
<proteinExistence type="predicted"/>
<feature type="compositionally biased region" description="Pro residues" evidence="1">
    <location>
        <begin position="347"/>
        <end position="358"/>
    </location>
</feature>
<comment type="caution">
    <text evidence="3">The sequence shown here is derived from an EMBL/GenBank/DDBJ whole genome shotgun (WGS) entry which is preliminary data.</text>
</comment>
<protein>
    <submittedName>
        <fullName evidence="3">Uncharacterized protein</fullName>
    </submittedName>
</protein>
<feature type="region of interest" description="Disordered" evidence="1">
    <location>
        <begin position="508"/>
        <end position="578"/>
    </location>
</feature>
<dbReference type="OrthoDB" id="3249582at2759"/>
<feature type="transmembrane region" description="Helical" evidence="2">
    <location>
        <begin position="61"/>
        <end position="82"/>
    </location>
</feature>
<feature type="compositionally biased region" description="Low complexity" evidence="1">
    <location>
        <begin position="423"/>
        <end position="442"/>
    </location>
</feature>